<dbReference type="AlphaFoldDB" id="A0A0S2SPK3"/>
<keyword evidence="2" id="KW-0012">Acyltransferase</keyword>
<dbReference type="PANTHER" id="PTHR43877">
    <property type="entry name" value="AMINOALKYLPHOSPHONATE N-ACETYLTRANSFERASE-RELATED-RELATED"/>
    <property type="match status" value="1"/>
</dbReference>
<dbReference type="KEGG" id="asr:WL1483_4258"/>
<dbReference type="EMBL" id="CP013067">
    <property type="protein sequence ID" value="ALP43677.1"/>
    <property type="molecule type" value="Genomic_DNA"/>
</dbReference>
<evidence type="ECO:0000256" key="2">
    <source>
        <dbReference type="ARBA" id="ARBA00023315"/>
    </source>
</evidence>
<reference evidence="4 5" key="2">
    <citation type="journal article" date="2016" name="Genome Announc.">
        <title>Complete Genome Sequence of the Highly Virulent Aeromonas schubertii Strain WL1483, Isolated from Diseased Snakehead Fish (Channa argus) in China.</title>
        <authorList>
            <person name="Liu L."/>
            <person name="Li N."/>
            <person name="Zhang D."/>
            <person name="Fu X."/>
            <person name="Shi C."/>
            <person name="Lin Q."/>
            <person name="Hao G."/>
        </authorList>
    </citation>
    <scope>NUCLEOTIDE SEQUENCE [LARGE SCALE GENOMIC DNA]</scope>
    <source>
        <strain evidence="4 5">WL1483</strain>
    </source>
</reference>
<dbReference type="InterPro" id="IPR000182">
    <property type="entry name" value="GNAT_dom"/>
</dbReference>
<dbReference type="GO" id="GO:0016747">
    <property type="term" value="F:acyltransferase activity, transferring groups other than amino-acyl groups"/>
    <property type="evidence" value="ECO:0007669"/>
    <property type="project" value="InterPro"/>
</dbReference>
<dbReference type="Gene3D" id="3.40.630.30">
    <property type="match status" value="1"/>
</dbReference>
<dbReference type="InterPro" id="IPR016181">
    <property type="entry name" value="Acyl_CoA_acyltransferase"/>
</dbReference>
<dbReference type="InterPro" id="IPR050832">
    <property type="entry name" value="Bact_Acetyltransf"/>
</dbReference>
<dbReference type="RefSeq" id="WP_060587790.1">
    <property type="nucleotide sequence ID" value="NZ_CP013067.1"/>
</dbReference>
<keyword evidence="1 4" id="KW-0808">Transferase</keyword>
<reference evidence="5" key="1">
    <citation type="submission" date="2015-10" db="EMBL/GenBank/DDBJ databases">
        <title>Complete Genome Sequence of Aeromonas schubertii strain WL1483.</title>
        <authorList>
            <person name="Liu L."/>
        </authorList>
    </citation>
    <scope>NUCLEOTIDE SEQUENCE [LARGE SCALE GENOMIC DNA]</scope>
    <source>
        <strain evidence="5">WL1483</strain>
    </source>
</reference>
<dbReference type="PROSITE" id="PS51186">
    <property type="entry name" value="GNAT"/>
    <property type="match status" value="1"/>
</dbReference>
<sequence>MREKEAGCLCLREAKGGDLAAIVRLERYLFPPEIAFGRDRWRYLLERARGKVWLLHDARGELMAYLCVLEHRGWQRLVVQTLAVHWRLSRKGWGRWLMMRLIEWAREQGWRSIRLEVSERNEEGLGFYASLDFHQVALLRDYYGPRHHGQRRVLVL</sequence>
<protein>
    <submittedName>
        <fullName evidence="4">Acetyltransferase</fullName>
    </submittedName>
</protein>
<dbReference type="CDD" id="cd04301">
    <property type="entry name" value="NAT_SF"/>
    <property type="match status" value="1"/>
</dbReference>
<name>A0A0S2SPK3_9GAMM</name>
<dbReference type="Pfam" id="PF00583">
    <property type="entry name" value="Acetyltransf_1"/>
    <property type="match status" value="1"/>
</dbReference>
<evidence type="ECO:0000256" key="1">
    <source>
        <dbReference type="ARBA" id="ARBA00022679"/>
    </source>
</evidence>
<evidence type="ECO:0000259" key="3">
    <source>
        <dbReference type="PROSITE" id="PS51186"/>
    </source>
</evidence>
<gene>
    <name evidence="4" type="ORF">WL1483_4258</name>
</gene>
<accession>A0A0S2SPK3</accession>
<proteinExistence type="predicted"/>
<feature type="domain" description="N-acetyltransferase" evidence="3">
    <location>
        <begin position="9"/>
        <end position="156"/>
    </location>
</feature>
<dbReference type="SUPFAM" id="SSF55729">
    <property type="entry name" value="Acyl-CoA N-acyltransferases (Nat)"/>
    <property type="match status" value="1"/>
</dbReference>
<evidence type="ECO:0000313" key="4">
    <source>
        <dbReference type="EMBL" id="ALP43677.1"/>
    </source>
</evidence>
<organism evidence="4 5">
    <name type="scientific">Aeromonas schubertii</name>
    <dbReference type="NCBI Taxonomy" id="652"/>
    <lineage>
        <taxon>Bacteria</taxon>
        <taxon>Pseudomonadati</taxon>
        <taxon>Pseudomonadota</taxon>
        <taxon>Gammaproteobacteria</taxon>
        <taxon>Aeromonadales</taxon>
        <taxon>Aeromonadaceae</taxon>
        <taxon>Aeromonas</taxon>
    </lineage>
</organism>
<dbReference type="Proteomes" id="UP000058114">
    <property type="component" value="Chromosome"/>
</dbReference>
<evidence type="ECO:0000313" key="5">
    <source>
        <dbReference type="Proteomes" id="UP000058114"/>
    </source>
</evidence>
<dbReference type="PATRIC" id="fig|652.5.peg.4064"/>